<dbReference type="STRING" id="200361.A0A453QFL4"/>
<dbReference type="Gene3D" id="3.40.50.150">
    <property type="entry name" value="Vaccinia Virus protein VP39"/>
    <property type="match status" value="1"/>
</dbReference>
<evidence type="ECO:0000256" key="1">
    <source>
        <dbReference type="ARBA" id="ARBA00022723"/>
    </source>
</evidence>
<reference evidence="4" key="1">
    <citation type="journal article" date="2014" name="Science">
        <title>Ancient hybridizations among the ancestral genomes of bread wheat.</title>
        <authorList>
            <consortium name="International Wheat Genome Sequencing Consortium,"/>
            <person name="Marcussen T."/>
            <person name="Sandve S.R."/>
            <person name="Heier L."/>
            <person name="Spannagl M."/>
            <person name="Pfeifer M."/>
            <person name="Jakobsen K.S."/>
            <person name="Wulff B.B."/>
            <person name="Steuernagel B."/>
            <person name="Mayer K.F."/>
            <person name="Olsen O.A."/>
        </authorList>
    </citation>
    <scope>NUCLEOTIDE SEQUENCE [LARGE SCALE GENOMIC DNA]</scope>
    <source>
        <strain evidence="4">cv. AL8/78</strain>
    </source>
</reference>
<sequence length="121" mass="13966">MCQEQFKKDMLLFLQLRHEELVANGQMVLTFLGRKHDDVYSASLNRLYGLLSQSVQSLVEEGLVKKEKLDSFNLPVYGPLMDEVKAVVDQSQQFELTHNKLFETNWDPYDDSEGNDVHDSV</sequence>
<dbReference type="InterPro" id="IPR029063">
    <property type="entry name" value="SAM-dependent_MTases_sf"/>
</dbReference>
<dbReference type="GO" id="GO:0046872">
    <property type="term" value="F:metal ion binding"/>
    <property type="evidence" value="ECO:0007669"/>
    <property type="project" value="UniProtKB-KW"/>
</dbReference>
<dbReference type="Proteomes" id="UP000015105">
    <property type="component" value="Chromosome 7D"/>
</dbReference>
<dbReference type="EnsemblPlants" id="AET7Gv20097000.1">
    <property type="protein sequence ID" value="AET7Gv20097000.1"/>
    <property type="gene ID" value="AET7Gv20097000"/>
</dbReference>
<organism evidence="3 4">
    <name type="scientific">Aegilops tauschii subsp. strangulata</name>
    <name type="common">Goatgrass</name>
    <dbReference type="NCBI Taxonomy" id="200361"/>
    <lineage>
        <taxon>Eukaryota</taxon>
        <taxon>Viridiplantae</taxon>
        <taxon>Streptophyta</taxon>
        <taxon>Embryophyta</taxon>
        <taxon>Tracheophyta</taxon>
        <taxon>Spermatophyta</taxon>
        <taxon>Magnoliopsida</taxon>
        <taxon>Liliopsida</taxon>
        <taxon>Poales</taxon>
        <taxon>Poaceae</taxon>
        <taxon>BOP clade</taxon>
        <taxon>Pooideae</taxon>
        <taxon>Triticodae</taxon>
        <taxon>Triticeae</taxon>
        <taxon>Triticinae</taxon>
        <taxon>Aegilops</taxon>
    </lineage>
</organism>
<dbReference type="Gene3D" id="1.10.1200.270">
    <property type="entry name" value="Methyltransferase, alpha-helical capping domain"/>
    <property type="match status" value="1"/>
</dbReference>
<accession>A0A453QFL4</accession>
<reference evidence="3" key="3">
    <citation type="journal article" date="2017" name="Nature">
        <title>Genome sequence of the progenitor of the wheat D genome Aegilops tauschii.</title>
        <authorList>
            <person name="Luo M.C."/>
            <person name="Gu Y.Q."/>
            <person name="Puiu D."/>
            <person name="Wang H."/>
            <person name="Twardziok S.O."/>
            <person name="Deal K.R."/>
            <person name="Huo N."/>
            <person name="Zhu T."/>
            <person name="Wang L."/>
            <person name="Wang Y."/>
            <person name="McGuire P.E."/>
            <person name="Liu S."/>
            <person name="Long H."/>
            <person name="Ramasamy R.K."/>
            <person name="Rodriguez J.C."/>
            <person name="Van S.L."/>
            <person name="Yuan L."/>
            <person name="Wang Z."/>
            <person name="Xia Z."/>
            <person name="Xiao L."/>
            <person name="Anderson O.D."/>
            <person name="Ouyang S."/>
            <person name="Liang Y."/>
            <person name="Zimin A.V."/>
            <person name="Pertea G."/>
            <person name="Qi P."/>
            <person name="Bennetzen J.L."/>
            <person name="Dai X."/>
            <person name="Dawson M.W."/>
            <person name="Muller H.G."/>
            <person name="Kugler K."/>
            <person name="Rivarola-Duarte L."/>
            <person name="Spannagl M."/>
            <person name="Mayer K.F.X."/>
            <person name="Lu F.H."/>
            <person name="Bevan M.W."/>
            <person name="Leroy P."/>
            <person name="Li P."/>
            <person name="You F.M."/>
            <person name="Sun Q."/>
            <person name="Liu Z."/>
            <person name="Lyons E."/>
            <person name="Wicker T."/>
            <person name="Salzberg S.L."/>
            <person name="Devos K.M."/>
            <person name="Dvorak J."/>
        </authorList>
    </citation>
    <scope>NUCLEOTIDE SEQUENCE [LARGE SCALE GENOMIC DNA]</scope>
    <source>
        <strain evidence="3">cv. AL8/78</strain>
    </source>
</reference>
<keyword evidence="1" id="KW-0479">Metal-binding</keyword>
<evidence type="ECO:0000313" key="4">
    <source>
        <dbReference type="Proteomes" id="UP000015105"/>
    </source>
</evidence>
<dbReference type="AlphaFoldDB" id="A0A453QFL4"/>
<reference evidence="3" key="5">
    <citation type="journal article" date="2021" name="G3 (Bethesda)">
        <title>Aegilops tauschii genome assembly Aet v5.0 features greater sequence contiguity and improved annotation.</title>
        <authorList>
            <person name="Wang L."/>
            <person name="Zhu T."/>
            <person name="Rodriguez J.C."/>
            <person name="Deal K.R."/>
            <person name="Dubcovsky J."/>
            <person name="McGuire P.E."/>
            <person name="Lux T."/>
            <person name="Spannagl M."/>
            <person name="Mayer K.F.X."/>
            <person name="Baldrich P."/>
            <person name="Meyers B.C."/>
            <person name="Huo N."/>
            <person name="Gu Y.Q."/>
            <person name="Zhou H."/>
            <person name="Devos K.M."/>
            <person name="Bennetzen J.L."/>
            <person name="Unver T."/>
            <person name="Budak H."/>
            <person name="Gulick P.J."/>
            <person name="Galiba G."/>
            <person name="Kalapos B."/>
            <person name="Nelson D.R."/>
            <person name="Li P."/>
            <person name="You F.M."/>
            <person name="Luo M.C."/>
            <person name="Dvorak J."/>
        </authorList>
    </citation>
    <scope>NUCLEOTIDE SEQUENCE [LARGE SCALE GENOMIC DNA]</scope>
    <source>
        <strain evidence="3">cv. AL8/78</strain>
    </source>
</reference>
<dbReference type="Gramene" id="AET7Gv20097000.1">
    <property type="protein sequence ID" value="AET7Gv20097000.1"/>
    <property type="gene ID" value="AET7Gv20097000"/>
</dbReference>
<keyword evidence="4" id="KW-1185">Reference proteome</keyword>
<protein>
    <submittedName>
        <fullName evidence="3">Uncharacterized protein</fullName>
    </submittedName>
</protein>
<dbReference type="Pfam" id="PF03492">
    <property type="entry name" value="Methyltransf_7"/>
    <property type="match status" value="1"/>
</dbReference>
<evidence type="ECO:0000313" key="3">
    <source>
        <dbReference type="EnsemblPlants" id="AET7Gv20097000.1"/>
    </source>
</evidence>
<name>A0A453QFL4_AEGTS</name>
<keyword evidence="2" id="KW-0460">Magnesium</keyword>
<reference evidence="4" key="2">
    <citation type="journal article" date="2017" name="Nat. Plants">
        <title>The Aegilops tauschii genome reveals multiple impacts of transposons.</title>
        <authorList>
            <person name="Zhao G."/>
            <person name="Zou C."/>
            <person name="Li K."/>
            <person name="Wang K."/>
            <person name="Li T."/>
            <person name="Gao L."/>
            <person name="Zhang X."/>
            <person name="Wang H."/>
            <person name="Yang Z."/>
            <person name="Liu X."/>
            <person name="Jiang W."/>
            <person name="Mao L."/>
            <person name="Kong X."/>
            <person name="Jiao Y."/>
            <person name="Jia J."/>
        </authorList>
    </citation>
    <scope>NUCLEOTIDE SEQUENCE [LARGE SCALE GENOMIC DNA]</scope>
    <source>
        <strain evidence="4">cv. AL8/78</strain>
    </source>
</reference>
<dbReference type="InterPro" id="IPR042086">
    <property type="entry name" value="MeTrfase_capping"/>
</dbReference>
<evidence type="ECO:0000256" key="2">
    <source>
        <dbReference type="ARBA" id="ARBA00022842"/>
    </source>
</evidence>
<dbReference type="GO" id="GO:0008168">
    <property type="term" value="F:methyltransferase activity"/>
    <property type="evidence" value="ECO:0007669"/>
    <property type="project" value="InterPro"/>
</dbReference>
<dbReference type="InterPro" id="IPR005299">
    <property type="entry name" value="MeTrfase_7"/>
</dbReference>
<dbReference type="PANTHER" id="PTHR31009">
    <property type="entry name" value="S-ADENOSYL-L-METHIONINE:CARBOXYL METHYLTRANSFERASE FAMILY PROTEIN"/>
    <property type="match status" value="1"/>
</dbReference>
<reference evidence="3" key="4">
    <citation type="submission" date="2019-03" db="UniProtKB">
        <authorList>
            <consortium name="EnsemblPlants"/>
        </authorList>
    </citation>
    <scope>IDENTIFICATION</scope>
</reference>
<dbReference type="SUPFAM" id="SSF53335">
    <property type="entry name" value="S-adenosyl-L-methionine-dependent methyltransferases"/>
    <property type="match status" value="1"/>
</dbReference>
<proteinExistence type="predicted"/>